<dbReference type="VEuPathDB" id="MicrosporidiaDB:EDEG_01030"/>
<organism evidence="1 2">
    <name type="scientific">Edhazardia aedis (strain USNM 41457)</name>
    <name type="common">Microsporidian parasite</name>
    <dbReference type="NCBI Taxonomy" id="1003232"/>
    <lineage>
        <taxon>Eukaryota</taxon>
        <taxon>Fungi</taxon>
        <taxon>Fungi incertae sedis</taxon>
        <taxon>Microsporidia</taxon>
        <taxon>Edhazardia</taxon>
    </lineage>
</organism>
<sequence>MKISKYFRLIIKQIKQKIKSRNECKSQIIQLLENKKHKVAYNFYFKSPHFILMIYYVMIISCSEDLTTSNSANILKNCIENENKLPKIKDVRISACNENNKSKLEANQKINCNVNENKITCNLETNQHQKVTKISSMLENRFLNVQNKVKIKFNIEEEQKNENCSYRAEGINKKNNTIFFLTKERNYVRRTYQPMR</sequence>
<dbReference type="InParanoid" id="J9DQB0"/>
<evidence type="ECO:0000313" key="2">
    <source>
        <dbReference type="Proteomes" id="UP000003163"/>
    </source>
</evidence>
<protein>
    <submittedName>
        <fullName evidence="1">Uncharacterized protein</fullName>
    </submittedName>
</protein>
<reference evidence="1 2" key="1">
    <citation type="submission" date="2011-08" db="EMBL/GenBank/DDBJ databases">
        <authorList>
            <person name="Liu Z.J."/>
            <person name="Shi F.L."/>
            <person name="Lu J.Q."/>
            <person name="Li M."/>
            <person name="Wang Z.L."/>
        </authorList>
    </citation>
    <scope>NUCLEOTIDE SEQUENCE [LARGE SCALE GENOMIC DNA]</scope>
    <source>
        <strain evidence="1 2">USNM 41457</strain>
    </source>
</reference>
<name>J9DQB0_EDHAE</name>
<gene>
    <name evidence="1" type="ORF">EDEG_01030</name>
</gene>
<comment type="caution">
    <text evidence="1">The sequence shown here is derived from an EMBL/GenBank/DDBJ whole genome shotgun (WGS) entry which is preliminary data.</text>
</comment>
<accession>J9DQB0</accession>
<dbReference type="HOGENOM" id="CLU_1390209_0_0_1"/>
<dbReference type="AlphaFoldDB" id="J9DQB0"/>
<reference evidence="2" key="2">
    <citation type="submission" date="2015-07" db="EMBL/GenBank/DDBJ databases">
        <title>Contrasting host-pathogen interactions and genome evolution in two generalist and specialist microsporidian pathogens of mosquitoes.</title>
        <authorList>
            <consortium name="The Broad Institute Genomics Platform"/>
            <consortium name="The Broad Institute Genome Sequencing Center for Infectious Disease"/>
            <person name="Cuomo C.A."/>
            <person name="Sanscrainte N.D."/>
            <person name="Goldberg J.M."/>
            <person name="Heiman D."/>
            <person name="Young S."/>
            <person name="Zeng Q."/>
            <person name="Becnel J.J."/>
            <person name="Birren B.W."/>
        </authorList>
    </citation>
    <scope>NUCLEOTIDE SEQUENCE [LARGE SCALE GENOMIC DNA]</scope>
    <source>
        <strain evidence="2">USNM 41457</strain>
    </source>
</reference>
<dbReference type="EMBL" id="AFBI03000014">
    <property type="protein sequence ID" value="EJW04740.1"/>
    <property type="molecule type" value="Genomic_DNA"/>
</dbReference>
<proteinExistence type="predicted"/>
<keyword evidence="2" id="KW-1185">Reference proteome</keyword>
<evidence type="ECO:0000313" key="1">
    <source>
        <dbReference type="EMBL" id="EJW04740.1"/>
    </source>
</evidence>
<dbReference type="Proteomes" id="UP000003163">
    <property type="component" value="Unassembled WGS sequence"/>
</dbReference>